<feature type="domain" description="DUF4325" evidence="1">
    <location>
        <begin position="32"/>
        <end position="76"/>
    </location>
</feature>
<dbReference type="Proteomes" id="UP000034732">
    <property type="component" value="Unassembled WGS sequence"/>
</dbReference>
<dbReference type="AlphaFoldDB" id="A0A0G1PDD1"/>
<evidence type="ECO:0000259" key="1">
    <source>
        <dbReference type="Pfam" id="PF14213"/>
    </source>
</evidence>
<evidence type="ECO:0000313" key="2">
    <source>
        <dbReference type="EMBL" id="KKU30799.1"/>
    </source>
</evidence>
<sequence>MRLYLKKFGNILTSRQDGREAFGAINPELINIDKNEKIEIDFEGIGTLTPSWADEFITKIKDRYGERVVLIDTNNSSVKATLELLQSVKG</sequence>
<dbReference type="Pfam" id="PF14213">
    <property type="entry name" value="DUF4325"/>
    <property type="match status" value="1"/>
</dbReference>
<accession>A0A0G1PDD1</accession>
<proteinExistence type="predicted"/>
<reference evidence="2 3" key="1">
    <citation type="journal article" date="2015" name="Nature">
        <title>rRNA introns, odd ribosomes, and small enigmatic genomes across a large radiation of phyla.</title>
        <authorList>
            <person name="Brown C.T."/>
            <person name="Hug L.A."/>
            <person name="Thomas B.C."/>
            <person name="Sharon I."/>
            <person name="Castelle C.J."/>
            <person name="Singh A."/>
            <person name="Wilkins M.J."/>
            <person name="Williams K.H."/>
            <person name="Banfield J.F."/>
        </authorList>
    </citation>
    <scope>NUCLEOTIDE SEQUENCE [LARGE SCALE GENOMIC DNA]</scope>
</reference>
<gene>
    <name evidence="2" type="ORF">UX44_C0012G0009</name>
</gene>
<comment type="caution">
    <text evidence="2">The sequence shown here is derived from an EMBL/GenBank/DDBJ whole genome shotgun (WGS) entry which is preliminary data.</text>
</comment>
<protein>
    <recommendedName>
        <fullName evidence="1">DUF4325 domain-containing protein</fullName>
    </recommendedName>
</protein>
<organism evidence="2 3">
    <name type="scientific">candidate division WWE3 bacterium GW2011_GWA1_46_21</name>
    <dbReference type="NCBI Taxonomy" id="1619107"/>
    <lineage>
        <taxon>Bacteria</taxon>
        <taxon>Katanobacteria</taxon>
    </lineage>
</organism>
<dbReference type="EMBL" id="LCMF01000012">
    <property type="protein sequence ID" value="KKU30799.1"/>
    <property type="molecule type" value="Genomic_DNA"/>
</dbReference>
<name>A0A0G1PDD1_UNCKA</name>
<evidence type="ECO:0000313" key="3">
    <source>
        <dbReference type="Proteomes" id="UP000034732"/>
    </source>
</evidence>
<dbReference type="InterPro" id="IPR025474">
    <property type="entry name" value="DUF4325"/>
</dbReference>